<comment type="caution">
    <text evidence="7">The sequence shown here is derived from an EMBL/GenBank/DDBJ whole genome shotgun (WGS) entry which is preliminary data.</text>
</comment>
<feature type="region of interest" description="Disordered" evidence="4">
    <location>
        <begin position="226"/>
        <end position="246"/>
    </location>
</feature>
<organism evidence="7">
    <name type="scientific">marine sediment metagenome</name>
    <dbReference type="NCBI Taxonomy" id="412755"/>
    <lineage>
        <taxon>unclassified sequences</taxon>
        <taxon>metagenomes</taxon>
        <taxon>ecological metagenomes</taxon>
    </lineage>
</organism>
<proteinExistence type="predicted"/>
<accession>X1TB54</accession>
<dbReference type="InterPro" id="IPR002104">
    <property type="entry name" value="Integrase_catalytic"/>
</dbReference>
<gene>
    <name evidence="7" type="ORF">S12H4_28388</name>
</gene>
<dbReference type="GO" id="GO:0003677">
    <property type="term" value="F:DNA binding"/>
    <property type="evidence" value="ECO:0007669"/>
    <property type="project" value="UniProtKB-KW"/>
</dbReference>
<evidence type="ECO:0000256" key="1">
    <source>
        <dbReference type="ARBA" id="ARBA00022908"/>
    </source>
</evidence>
<dbReference type="GO" id="GO:0015074">
    <property type="term" value="P:DNA integration"/>
    <property type="evidence" value="ECO:0007669"/>
    <property type="project" value="UniProtKB-KW"/>
</dbReference>
<dbReference type="GO" id="GO:0006310">
    <property type="term" value="P:DNA recombination"/>
    <property type="evidence" value="ECO:0007669"/>
    <property type="project" value="UniProtKB-KW"/>
</dbReference>
<dbReference type="PROSITE" id="PS51898">
    <property type="entry name" value="TYR_RECOMBINASE"/>
    <property type="match status" value="1"/>
</dbReference>
<evidence type="ECO:0008006" key="8">
    <source>
        <dbReference type="Google" id="ProtNLM"/>
    </source>
</evidence>
<evidence type="ECO:0000256" key="4">
    <source>
        <dbReference type="SAM" id="MobiDB-lite"/>
    </source>
</evidence>
<feature type="non-terminal residue" evidence="7">
    <location>
        <position position="1"/>
    </location>
</feature>
<keyword evidence="3" id="KW-0233">DNA recombination</keyword>
<dbReference type="InterPro" id="IPR050090">
    <property type="entry name" value="Tyrosine_recombinase_XerCD"/>
</dbReference>
<dbReference type="SUPFAM" id="SSF56349">
    <property type="entry name" value="DNA breaking-rejoining enzymes"/>
    <property type="match status" value="1"/>
</dbReference>
<dbReference type="InterPro" id="IPR004107">
    <property type="entry name" value="Integrase_SAM-like_N"/>
</dbReference>
<evidence type="ECO:0000256" key="2">
    <source>
        <dbReference type="ARBA" id="ARBA00023125"/>
    </source>
</evidence>
<evidence type="ECO:0000313" key="7">
    <source>
        <dbReference type="EMBL" id="GAJ02558.1"/>
    </source>
</evidence>
<evidence type="ECO:0000259" key="5">
    <source>
        <dbReference type="PROSITE" id="PS51898"/>
    </source>
</evidence>
<dbReference type="EMBL" id="BARW01016278">
    <property type="protein sequence ID" value="GAJ02558.1"/>
    <property type="molecule type" value="Genomic_DNA"/>
</dbReference>
<dbReference type="InterPro" id="IPR013762">
    <property type="entry name" value="Integrase-like_cat_sf"/>
</dbReference>
<dbReference type="PANTHER" id="PTHR30349:SF91">
    <property type="entry name" value="INTA PROTEIN"/>
    <property type="match status" value="1"/>
</dbReference>
<dbReference type="PROSITE" id="PS51900">
    <property type="entry name" value="CB"/>
    <property type="match status" value="1"/>
</dbReference>
<protein>
    <recommendedName>
        <fullName evidence="8">Tyr recombinase domain-containing protein</fullName>
    </recommendedName>
</protein>
<dbReference type="Gene3D" id="1.10.150.130">
    <property type="match status" value="1"/>
</dbReference>
<dbReference type="AlphaFoldDB" id="X1TB54"/>
<feature type="domain" description="Tyr recombinase" evidence="5">
    <location>
        <begin position="134"/>
        <end position="246"/>
    </location>
</feature>
<dbReference type="InterPro" id="IPR011010">
    <property type="entry name" value="DNA_brk_join_enz"/>
</dbReference>
<dbReference type="Pfam" id="PF14659">
    <property type="entry name" value="Phage_int_SAM_3"/>
    <property type="match status" value="1"/>
</dbReference>
<dbReference type="Gene3D" id="1.10.443.10">
    <property type="entry name" value="Intergrase catalytic core"/>
    <property type="match status" value="1"/>
</dbReference>
<feature type="domain" description="Core-binding (CB)" evidence="6">
    <location>
        <begin position="30"/>
        <end position="113"/>
    </location>
</feature>
<dbReference type="PANTHER" id="PTHR30349">
    <property type="entry name" value="PHAGE INTEGRASE-RELATED"/>
    <property type="match status" value="1"/>
</dbReference>
<keyword evidence="1" id="KW-0229">DNA integration</keyword>
<sequence length="246" mass="27571">VRGGKKDAQRRLHELLVSLEKGVYSSAGRVTMGEYFGRWLKDYVQPNLSPRTTEGYEYICNHYFLPCLGNIKLSGLKPEHLQHYYSEKLSSGLSAQTVRHHHACVHRALQTAVGWGLLARNPADAVKPPRVQAPEMQTWDESDIATFLEAARQTPYYALFHTALFTGMRRSELLALRWCDLDLLLCQIYVTRSLHVLKGGQVVIRQPKSAKGKRMIGPVTANRIGAERTSGKAEAREDNVGKVADG</sequence>
<dbReference type="InterPro" id="IPR010998">
    <property type="entry name" value="Integrase_recombinase_N"/>
</dbReference>
<reference evidence="7" key="1">
    <citation type="journal article" date="2014" name="Front. Microbiol.">
        <title>High frequency of phylogenetically diverse reductive dehalogenase-homologous genes in deep subseafloor sedimentary metagenomes.</title>
        <authorList>
            <person name="Kawai M."/>
            <person name="Futagami T."/>
            <person name="Toyoda A."/>
            <person name="Takaki Y."/>
            <person name="Nishi S."/>
            <person name="Hori S."/>
            <person name="Arai W."/>
            <person name="Tsubouchi T."/>
            <person name="Morono Y."/>
            <person name="Uchiyama I."/>
            <person name="Ito T."/>
            <person name="Fujiyama A."/>
            <person name="Inagaki F."/>
            <person name="Takami H."/>
        </authorList>
    </citation>
    <scope>NUCLEOTIDE SEQUENCE</scope>
    <source>
        <strain evidence="7">Expedition CK06-06</strain>
    </source>
</reference>
<dbReference type="InterPro" id="IPR044068">
    <property type="entry name" value="CB"/>
</dbReference>
<evidence type="ECO:0000259" key="6">
    <source>
        <dbReference type="PROSITE" id="PS51900"/>
    </source>
</evidence>
<keyword evidence="2" id="KW-0238">DNA-binding</keyword>
<evidence type="ECO:0000256" key="3">
    <source>
        <dbReference type="ARBA" id="ARBA00023172"/>
    </source>
</evidence>
<name>X1TB54_9ZZZZ</name>